<keyword evidence="2" id="KW-1185">Reference proteome</keyword>
<dbReference type="PANTHER" id="PTHR47326:SF1">
    <property type="entry name" value="HTH PSQ-TYPE DOMAIN-CONTAINING PROTEIN"/>
    <property type="match status" value="1"/>
</dbReference>
<dbReference type="PhylomeDB" id="D6X1E8"/>
<sequence length="176" mass="20881">MDFTQQELINMVYCIGEADRNVLLAKNRQKYLDVRTPQVLSFQKLKDRFENSGSTKYETKEILGGRIDQDTELNVLLMLEENPNFSTREISRQTDISQSSINRIILKHKFHPYHLELQLHEEDFRKRINFSEIMLNLIGENRNFINKILFTDEATFKSNGSVNRHNMHYYSVENPH</sequence>
<protein>
    <recommendedName>
        <fullName evidence="3">DUF4817 domain-containing protein</fullName>
    </recommendedName>
</protein>
<reference evidence="1 2" key="1">
    <citation type="journal article" date="2008" name="Nature">
        <title>The genome of the model beetle and pest Tribolium castaneum.</title>
        <authorList>
            <consortium name="Tribolium Genome Sequencing Consortium"/>
            <person name="Richards S."/>
            <person name="Gibbs R.A."/>
            <person name="Weinstock G.M."/>
            <person name="Brown S.J."/>
            <person name="Denell R."/>
            <person name="Beeman R.W."/>
            <person name="Gibbs R."/>
            <person name="Beeman R.W."/>
            <person name="Brown S.J."/>
            <person name="Bucher G."/>
            <person name="Friedrich M."/>
            <person name="Grimmelikhuijzen C.J."/>
            <person name="Klingler M."/>
            <person name="Lorenzen M."/>
            <person name="Richards S."/>
            <person name="Roth S."/>
            <person name="Schroder R."/>
            <person name="Tautz D."/>
            <person name="Zdobnov E.M."/>
            <person name="Muzny D."/>
            <person name="Gibbs R.A."/>
            <person name="Weinstock G.M."/>
            <person name="Attaway T."/>
            <person name="Bell S."/>
            <person name="Buhay C.J."/>
            <person name="Chandrabose M.N."/>
            <person name="Chavez D."/>
            <person name="Clerk-Blankenburg K.P."/>
            <person name="Cree A."/>
            <person name="Dao M."/>
            <person name="Davis C."/>
            <person name="Chacko J."/>
            <person name="Dinh H."/>
            <person name="Dugan-Rocha S."/>
            <person name="Fowler G."/>
            <person name="Garner T.T."/>
            <person name="Garnes J."/>
            <person name="Gnirke A."/>
            <person name="Hawes A."/>
            <person name="Hernandez J."/>
            <person name="Hines S."/>
            <person name="Holder M."/>
            <person name="Hume J."/>
            <person name="Jhangiani S.N."/>
            <person name="Joshi V."/>
            <person name="Khan Z.M."/>
            <person name="Jackson L."/>
            <person name="Kovar C."/>
            <person name="Kowis A."/>
            <person name="Lee S."/>
            <person name="Lewis L.R."/>
            <person name="Margolis J."/>
            <person name="Morgan M."/>
            <person name="Nazareth L.V."/>
            <person name="Nguyen N."/>
            <person name="Okwuonu G."/>
            <person name="Parker D."/>
            <person name="Richards S."/>
            <person name="Ruiz S.J."/>
            <person name="Santibanez J."/>
            <person name="Savard J."/>
            <person name="Scherer S.E."/>
            <person name="Schneider B."/>
            <person name="Sodergren E."/>
            <person name="Tautz D."/>
            <person name="Vattahil S."/>
            <person name="Villasana D."/>
            <person name="White C.S."/>
            <person name="Wright R."/>
            <person name="Park Y."/>
            <person name="Beeman R.W."/>
            <person name="Lord J."/>
            <person name="Oppert B."/>
            <person name="Lorenzen M."/>
            <person name="Brown S."/>
            <person name="Wang L."/>
            <person name="Savard J."/>
            <person name="Tautz D."/>
            <person name="Richards S."/>
            <person name="Weinstock G."/>
            <person name="Gibbs R.A."/>
            <person name="Liu Y."/>
            <person name="Worley K."/>
            <person name="Weinstock G."/>
            <person name="Elsik C.G."/>
            <person name="Reese J.T."/>
            <person name="Elhaik E."/>
            <person name="Landan G."/>
            <person name="Graur D."/>
            <person name="Arensburger P."/>
            <person name="Atkinson P."/>
            <person name="Beeman R.W."/>
            <person name="Beidler J."/>
            <person name="Brown S.J."/>
            <person name="Demuth J.P."/>
            <person name="Drury D.W."/>
            <person name="Du Y.Z."/>
            <person name="Fujiwara H."/>
            <person name="Lorenzen M."/>
            <person name="Maselli V."/>
            <person name="Osanai M."/>
            <person name="Park Y."/>
            <person name="Robertson H.M."/>
            <person name="Tu Z."/>
            <person name="Wang J.J."/>
            <person name="Wang S."/>
            <person name="Richards S."/>
            <person name="Song H."/>
            <person name="Zhang L."/>
            <person name="Sodergren E."/>
            <person name="Werner D."/>
            <person name="Stanke M."/>
            <person name="Morgenstern B."/>
            <person name="Solovyev V."/>
            <person name="Kosarev P."/>
            <person name="Brown G."/>
            <person name="Chen H.C."/>
            <person name="Ermolaeva O."/>
            <person name="Hlavina W."/>
            <person name="Kapustin Y."/>
            <person name="Kiryutin B."/>
            <person name="Kitts P."/>
            <person name="Maglott D."/>
            <person name="Pruitt K."/>
            <person name="Sapojnikov V."/>
            <person name="Souvorov A."/>
            <person name="Mackey A.J."/>
            <person name="Waterhouse R.M."/>
            <person name="Wyder S."/>
            <person name="Zdobnov E.M."/>
            <person name="Zdobnov E.M."/>
            <person name="Wyder S."/>
            <person name="Kriventseva E.V."/>
            <person name="Kadowaki T."/>
            <person name="Bork P."/>
            <person name="Aranda M."/>
            <person name="Bao R."/>
            <person name="Beermann A."/>
            <person name="Berns N."/>
            <person name="Bolognesi R."/>
            <person name="Bonneton F."/>
            <person name="Bopp D."/>
            <person name="Brown S.J."/>
            <person name="Bucher G."/>
            <person name="Butts T."/>
            <person name="Chaumot A."/>
            <person name="Denell R.E."/>
            <person name="Ferrier D.E."/>
            <person name="Friedrich M."/>
            <person name="Gordon C.M."/>
            <person name="Jindra M."/>
            <person name="Klingler M."/>
            <person name="Lan Q."/>
            <person name="Lattorff H.M."/>
            <person name="Laudet V."/>
            <person name="von Levetsow C."/>
            <person name="Liu Z."/>
            <person name="Lutz R."/>
            <person name="Lynch J.A."/>
            <person name="da Fonseca R.N."/>
            <person name="Posnien N."/>
            <person name="Reuter R."/>
            <person name="Roth S."/>
            <person name="Savard J."/>
            <person name="Schinko J.B."/>
            <person name="Schmitt C."/>
            <person name="Schoppmeier M."/>
            <person name="Schroder R."/>
            <person name="Shippy T.D."/>
            <person name="Simonnet F."/>
            <person name="Marques-Souza H."/>
            <person name="Tautz D."/>
            <person name="Tomoyasu Y."/>
            <person name="Trauner J."/>
            <person name="Van der Zee M."/>
            <person name="Vervoort M."/>
            <person name="Wittkopp N."/>
            <person name="Wimmer E.A."/>
            <person name="Yang X."/>
            <person name="Jones A.K."/>
            <person name="Sattelle D.B."/>
            <person name="Ebert P.R."/>
            <person name="Nelson D."/>
            <person name="Scott J.G."/>
            <person name="Beeman R.W."/>
            <person name="Muthukrishnan S."/>
            <person name="Kramer K.J."/>
            <person name="Arakane Y."/>
            <person name="Beeman R.W."/>
            <person name="Zhu Q."/>
            <person name="Hogenkamp D."/>
            <person name="Dixit R."/>
            <person name="Oppert B."/>
            <person name="Jiang H."/>
            <person name="Zou Z."/>
            <person name="Marshall J."/>
            <person name="Elpidina E."/>
            <person name="Vinokurov K."/>
            <person name="Oppert C."/>
            <person name="Zou Z."/>
            <person name="Evans J."/>
            <person name="Lu Z."/>
            <person name="Zhao P."/>
            <person name="Sumathipala N."/>
            <person name="Altincicek B."/>
            <person name="Vilcinskas A."/>
            <person name="Williams M."/>
            <person name="Hultmark D."/>
            <person name="Hetru C."/>
            <person name="Jiang H."/>
            <person name="Grimmelikhuijzen C.J."/>
            <person name="Hauser F."/>
            <person name="Cazzamali G."/>
            <person name="Williamson M."/>
            <person name="Park Y."/>
            <person name="Li B."/>
            <person name="Tanaka Y."/>
            <person name="Predel R."/>
            <person name="Neupert S."/>
            <person name="Schachtner J."/>
            <person name="Verleyen P."/>
            <person name="Raible F."/>
            <person name="Bork P."/>
            <person name="Friedrich M."/>
            <person name="Walden K.K."/>
            <person name="Robertson H.M."/>
            <person name="Angeli S."/>
            <person name="Foret S."/>
            <person name="Bucher G."/>
            <person name="Schuetz S."/>
            <person name="Maleszka R."/>
            <person name="Wimmer E.A."/>
            <person name="Beeman R.W."/>
            <person name="Lorenzen M."/>
            <person name="Tomoyasu Y."/>
            <person name="Miller S.C."/>
            <person name="Grossmann D."/>
            <person name="Bucher G."/>
        </authorList>
    </citation>
    <scope>NUCLEOTIDE SEQUENCE [LARGE SCALE GENOMIC DNA]</scope>
    <source>
        <strain evidence="1 2">Georgia GA2</strain>
    </source>
</reference>
<accession>D6X1E8</accession>
<name>D6X1E8_TRICA</name>
<evidence type="ECO:0000313" key="1">
    <source>
        <dbReference type="EMBL" id="EFA09356.1"/>
    </source>
</evidence>
<gene>
    <name evidence="1" type="primary">GLEAN_01915</name>
    <name evidence="1" type="ORF">TcasGA2_TC001915</name>
</gene>
<organism evidence="1 2">
    <name type="scientific">Tribolium castaneum</name>
    <name type="common">Red flour beetle</name>
    <dbReference type="NCBI Taxonomy" id="7070"/>
    <lineage>
        <taxon>Eukaryota</taxon>
        <taxon>Metazoa</taxon>
        <taxon>Ecdysozoa</taxon>
        <taxon>Arthropoda</taxon>
        <taxon>Hexapoda</taxon>
        <taxon>Insecta</taxon>
        <taxon>Pterygota</taxon>
        <taxon>Neoptera</taxon>
        <taxon>Endopterygota</taxon>
        <taxon>Coleoptera</taxon>
        <taxon>Polyphaga</taxon>
        <taxon>Cucujiformia</taxon>
        <taxon>Tenebrionidae</taxon>
        <taxon>Tenebrionidae incertae sedis</taxon>
        <taxon>Tribolium</taxon>
    </lineage>
</organism>
<evidence type="ECO:0008006" key="3">
    <source>
        <dbReference type="Google" id="ProtNLM"/>
    </source>
</evidence>
<dbReference type="PANTHER" id="PTHR47326">
    <property type="entry name" value="TRANSPOSABLE ELEMENT TC3 TRANSPOSASE-LIKE PROTEIN"/>
    <property type="match status" value="1"/>
</dbReference>
<dbReference type="HOGENOM" id="CLU_033666_11_3_1"/>
<dbReference type="AlphaFoldDB" id="D6X1E8"/>
<dbReference type="InParanoid" id="D6X1E8"/>
<reference evidence="1 2" key="2">
    <citation type="journal article" date="2010" name="Nucleic Acids Res.">
        <title>BeetleBase in 2010: revisions to provide comprehensive genomic information for Tribolium castaneum.</title>
        <authorList>
            <person name="Kim H.S."/>
            <person name="Murphy T."/>
            <person name="Xia J."/>
            <person name="Caragea D."/>
            <person name="Park Y."/>
            <person name="Beeman R.W."/>
            <person name="Lorenzen M.D."/>
            <person name="Butcher S."/>
            <person name="Manak J.R."/>
            <person name="Brown S.J."/>
        </authorList>
    </citation>
    <scope>GENOME REANNOTATION</scope>
    <source>
        <strain evidence="1 2">Georgia GA2</strain>
    </source>
</reference>
<dbReference type="Proteomes" id="UP000007266">
    <property type="component" value="Linkage group 9"/>
</dbReference>
<dbReference type="Pfam" id="PF13412">
    <property type="entry name" value="HTH_24"/>
    <property type="match status" value="1"/>
</dbReference>
<evidence type="ECO:0000313" key="2">
    <source>
        <dbReference type="Proteomes" id="UP000007266"/>
    </source>
</evidence>
<dbReference type="OMA" id="INFSEIM"/>
<dbReference type="EMBL" id="KQ971368">
    <property type="protein sequence ID" value="EFA09356.1"/>
    <property type="molecule type" value="Genomic_DNA"/>
</dbReference>
<proteinExistence type="predicted"/>